<evidence type="ECO:0000313" key="2">
    <source>
        <dbReference type="EMBL" id="CAA2620128.1"/>
    </source>
</evidence>
<feature type="compositionally biased region" description="Acidic residues" evidence="1">
    <location>
        <begin position="416"/>
        <end position="431"/>
    </location>
</feature>
<proteinExistence type="predicted"/>
<feature type="region of interest" description="Disordered" evidence="1">
    <location>
        <begin position="1"/>
        <end position="83"/>
    </location>
</feature>
<feature type="compositionally biased region" description="Low complexity" evidence="1">
    <location>
        <begin position="376"/>
        <end position="391"/>
    </location>
</feature>
<dbReference type="AlphaFoldDB" id="A0A7I8IPI8"/>
<gene>
    <name evidence="2" type="ORF">SI7747_05006297</name>
</gene>
<feature type="compositionally biased region" description="Basic residues" evidence="1">
    <location>
        <begin position="59"/>
        <end position="81"/>
    </location>
</feature>
<accession>A0A7I8IPI8</accession>
<name>A0A7I8IPI8_SPIIN</name>
<keyword evidence="3" id="KW-1185">Reference proteome</keyword>
<evidence type="ECO:0000313" key="3">
    <source>
        <dbReference type="Proteomes" id="UP001189122"/>
    </source>
</evidence>
<dbReference type="Proteomes" id="UP001189122">
    <property type="component" value="Unassembled WGS sequence"/>
</dbReference>
<feature type="compositionally biased region" description="Low complexity" evidence="1">
    <location>
        <begin position="7"/>
        <end position="26"/>
    </location>
</feature>
<evidence type="ECO:0000256" key="1">
    <source>
        <dbReference type="SAM" id="MobiDB-lite"/>
    </source>
</evidence>
<feature type="region of interest" description="Disordered" evidence="1">
    <location>
        <begin position="366"/>
        <end position="438"/>
    </location>
</feature>
<dbReference type="EMBL" id="CACRZD030000005">
    <property type="protein sequence ID" value="CAA6659877.1"/>
    <property type="molecule type" value="Genomic_DNA"/>
</dbReference>
<sequence length="438" mass="45762">MEDDVRSSMPSARRPPSSLFPLPFSQSERRLSNQRRCPEGEGTHGGLRRKSSSSEKSVQRRKTIRKHRRNLDRRSPPCRRRRDGDLDAVVVDVPLDELAEAGGEVGGGLVAEVPVGEAYVGVGVGDVPLAGIRTMFFLAFTRASSPGWPPGEIPAPARCCRGCTPGAAPARASSTAGHAGALLGGVEGPQAALYDVVDEGEVPRHLPLAVGGLEDGDLLPLQDVLGEEEVGHVGPPPGPVHGEEAEPGEGEPVDMVVDRGGAVGAVGLGEGVGLVEPVDGGGRSPDDGRLRVGTLGGGLQQRHEAGDVGLDVGLRVAHGVAHAGLRGEVQDVREGDDVEELGEEGSIVDVALHHEDTALGEQHLAARFSEGSTDIPPAGAPSRTAAPGAPTRRPPRRRRPRSRGTRTGGSDGRLDGEEEDEDEGGEEGAAEDELRRRR</sequence>
<feature type="compositionally biased region" description="Basic residues" evidence="1">
    <location>
        <begin position="393"/>
        <end position="404"/>
    </location>
</feature>
<reference evidence="2 3" key="1">
    <citation type="submission" date="2019-12" db="EMBL/GenBank/DDBJ databases">
        <authorList>
            <person name="Scholz U."/>
            <person name="Mascher M."/>
            <person name="Fiebig A."/>
        </authorList>
    </citation>
    <scope>NUCLEOTIDE SEQUENCE</scope>
</reference>
<organism evidence="2">
    <name type="scientific">Spirodela intermedia</name>
    <name type="common">Intermediate duckweed</name>
    <dbReference type="NCBI Taxonomy" id="51605"/>
    <lineage>
        <taxon>Eukaryota</taxon>
        <taxon>Viridiplantae</taxon>
        <taxon>Streptophyta</taxon>
        <taxon>Embryophyta</taxon>
        <taxon>Tracheophyta</taxon>
        <taxon>Spermatophyta</taxon>
        <taxon>Magnoliopsida</taxon>
        <taxon>Liliopsida</taxon>
        <taxon>Araceae</taxon>
        <taxon>Lemnoideae</taxon>
        <taxon>Spirodela</taxon>
    </lineage>
</organism>
<feature type="compositionally biased region" description="Basic and acidic residues" evidence="1">
    <location>
        <begin position="27"/>
        <end position="42"/>
    </location>
</feature>
<feature type="region of interest" description="Disordered" evidence="1">
    <location>
        <begin position="231"/>
        <end position="250"/>
    </location>
</feature>
<protein>
    <submittedName>
        <fullName evidence="2">Uncharacterized protein</fullName>
    </submittedName>
</protein>
<dbReference type="EMBL" id="LR743592">
    <property type="protein sequence ID" value="CAA2620128.1"/>
    <property type="molecule type" value="Genomic_DNA"/>
</dbReference>